<evidence type="ECO:0000313" key="2">
    <source>
        <dbReference type="EMBL" id="RKP01892.1"/>
    </source>
</evidence>
<feature type="compositionally biased region" description="Pro residues" evidence="1">
    <location>
        <begin position="247"/>
        <end position="260"/>
    </location>
</feature>
<evidence type="ECO:0000313" key="3">
    <source>
        <dbReference type="Proteomes" id="UP000274922"/>
    </source>
</evidence>
<feature type="region of interest" description="Disordered" evidence="1">
    <location>
        <begin position="244"/>
        <end position="266"/>
    </location>
</feature>
<organism evidence="2 3">
    <name type="scientific">Caulochytrium protostelioides</name>
    <dbReference type="NCBI Taxonomy" id="1555241"/>
    <lineage>
        <taxon>Eukaryota</taxon>
        <taxon>Fungi</taxon>
        <taxon>Fungi incertae sedis</taxon>
        <taxon>Chytridiomycota</taxon>
        <taxon>Chytridiomycota incertae sedis</taxon>
        <taxon>Chytridiomycetes</taxon>
        <taxon>Caulochytriales</taxon>
        <taxon>Caulochytriaceae</taxon>
        <taxon>Caulochytrium</taxon>
    </lineage>
</organism>
<reference evidence="3" key="1">
    <citation type="journal article" date="2018" name="Nat. Microbiol.">
        <title>Leveraging single-cell genomics to expand the fungal tree of life.</title>
        <authorList>
            <person name="Ahrendt S.R."/>
            <person name="Quandt C.A."/>
            <person name="Ciobanu D."/>
            <person name="Clum A."/>
            <person name="Salamov A."/>
            <person name="Andreopoulos B."/>
            <person name="Cheng J.F."/>
            <person name="Woyke T."/>
            <person name="Pelin A."/>
            <person name="Henrissat B."/>
            <person name="Reynolds N.K."/>
            <person name="Benny G.L."/>
            <person name="Smith M.E."/>
            <person name="James T.Y."/>
            <person name="Grigoriev I.V."/>
        </authorList>
    </citation>
    <scope>NUCLEOTIDE SEQUENCE [LARGE SCALE GENOMIC DNA]</scope>
    <source>
        <strain evidence="3">ATCC 52028</strain>
    </source>
</reference>
<keyword evidence="3" id="KW-1185">Reference proteome</keyword>
<accession>A0A4P9X9C7</accession>
<gene>
    <name evidence="2" type="ORF">CXG81DRAFT_18391</name>
</gene>
<feature type="compositionally biased region" description="Basic and acidic residues" evidence="1">
    <location>
        <begin position="715"/>
        <end position="726"/>
    </location>
</feature>
<feature type="compositionally biased region" description="Basic and acidic residues" evidence="1">
    <location>
        <begin position="654"/>
        <end position="663"/>
    </location>
</feature>
<feature type="compositionally biased region" description="Low complexity" evidence="1">
    <location>
        <begin position="468"/>
        <end position="480"/>
    </location>
</feature>
<feature type="region of interest" description="Disordered" evidence="1">
    <location>
        <begin position="643"/>
        <end position="666"/>
    </location>
</feature>
<feature type="compositionally biased region" description="Basic and acidic residues" evidence="1">
    <location>
        <begin position="482"/>
        <end position="500"/>
    </location>
</feature>
<proteinExistence type="predicted"/>
<feature type="region of interest" description="Disordered" evidence="1">
    <location>
        <begin position="44"/>
        <end position="66"/>
    </location>
</feature>
<feature type="region of interest" description="Disordered" evidence="1">
    <location>
        <begin position="468"/>
        <end position="500"/>
    </location>
</feature>
<dbReference type="AlphaFoldDB" id="A0A4P9X9C7"/>
<dbReference type="Proteomes" id="UP000274922">
    <property type="component" value="Unassembled WGS sequence"/>
</dbReference>
<evidence type="ECO:0000256" key="1">
    <source>
        <dbReference type="SAM" id="MobiDB-lite"/>
    </source>
</evidence>
<feature type="region of interest" description="Disordered" evidence="1">
    <location>
        <begin position="699"/>
        <end position="735"/>
    </location>
</feature>
<sequence length="796" mass="79692">MTPCLPSALFPRSSAARRRSCGTTHAAAAVGPPSWVKACRNSTGRHEVTKRRPAGWPGGGAALDPEPSVLPGGSHGDAMQAHGLLEVHEGAPLPHGAEAAQRGGVAGAGGVVAAPEPLVGLVRRTGGIGVRAGDQADAPADVAASSSRCAPPISATLSTSKNRGPRAPRQCSRCRVCPSSVTGLRVGAKAPSQNALVGIVVAAAGGGGAAAGATADASPAVAAIVIIMVAVVVESAVWGDIMAKSWSPPPPPPPPPPPKPTSDDGESIIRECGVANAIAEPSAETLTAVRSAAGDVSISSAARGVPPARRAAGDHRDGVMTADGAGVGDRSAAFDRNFHSVGAVSSMSSRLLGVSMTDGADGTADVLTGVFSAAGRRDSDAAIMGARTATTGGVRARGGATSCVVQRSHVPPSAAAMAARSIHGASLVGAETAVGPTGARGTSAVDDGPGAGPAAAAGVCVSRRCAPTAGTRSGGAAAASGRRREGPATGPDRSRWSAERRGGIVIGGTSIAAAAVADAAVAAADGIGIGLGREVSDAGGIAGSLSPSLRAAPAVGTMCGVLLGRRPPRLLGDQKGALPTTPAERRNWCHRGGCAWLGAGLERRRRSRDSRETDAPMVGVRCVSGLAQRSSRHGIGCERQRPNEVQHSACRGSEVARRDRGTQQKDSPTVVKYVLLDMPKAGPRCGALRKAVWRVAQARRRHPSYTRGSPQGPHASHDASHRRADADADADTDADADGVQKIVSSLKRPAVVSGIATSSPADGEYAAPSPSSMALPAALPPVLCSGAYCCLRWCHT</sequence>
<protein>
    <submittedName>
        <fullName evidence="2">Uncharacterized protein</fullName>
    </submittedName>
</protein>
<dbReference type="EMBL" id="ML014158">
    <property type="protein sequence ID" value="RKP01892.1"/>
    <property type="molecule type" value="Genomic_DNA"/>
</dbReference>
<name>A0A4P9X9C7_9FUNG</name>